<evidence type="ECO:0000313" key="2">
    <source>
        <dbReference type="Proteomes" id="UP001497535"/>
    </source>
</evidence>
<gene>
    <name evidence="1" type="ORF">MENTE1834_LOCUS37652</name>
</gene>
<protein>
    <submittedName>
        <fullName evidence="1">Uncharacterized protein</fullName>
    </submittedName>
</protein>
<sequence length="161" mass="17972">MVASPKGAIMNRDQTHPSTNIAENDDDLWMSDDVSFSNYPREPPSLAYNFVPPLSESSYHPSIPPSLPRSSTVQSQRQITKRKEQDNGDEPKRIKIIKKIKKSKIPVKKKQKKKVTVSRPLPSTSAVESNITQDPILDAQNAPLSDSPPVSIQASKRDQRT</sequence>
<reference evidence="1" key="1">
    <citation type="submission" date="2023-11" db="EMBL/GenBank/DDBJ databases">
        <authorList>
            <person name="Poullet M."/>
        </authorList>
    </citation>
    <scope>NUCLEOTIDE SEQUENCE</scope>
    <source>
        <strain evidence="1">E1834</strain>
    </source>
</reference>
<comment type="caution">
    <text evidence="1">The sequence shown here is derived from an EMBL/GenBank/DDBJ whole genome shotgun (WGS) entry which is preliminary data.</text>
</comment>
<dbReference type="EMBL" id="CAVMJV010000079">
    <property type="protein sequence ID" value="CAK5089899.1"/>
    <property type="molecule type" value="Genomic_DNA"/>
</dbReference>
<proteinExistence type="predicted"/>
<organism evidence="1 2">
    <name type="scientific">Meloidogyne enterolobii</name>
    <name type="common">Root-knot nematode worm</name>
    <name type="synonym">Meloidogyne mayaguensis</name>
    <dbReference type="NCBI Taxonomy" id="390850"/>
    <lineage>
        <taxon>Eukaryota</taxon>
        <taxon>Metazoa</taxon>
        <taxon>Ecdysozoa</taxon>
        <taxon>Nematoda</taxon>
        <taxon>Chromadorea</taxon>
        <taxon>Rhabditida</taxon>
        <taxon>Tylenchina</taxon>
        <taxon>Tylenchomorpha</taxon>
        <taxon>Tylenchoidea</taxon>
        <taxon>Meloidogynidae</taxon>
        <taxon>Meloidogyninae</taxon>
        <taxon>Meloidogyne</taxon>
    </lineage>
</organism>
<accession>A0ACB1AEE7</accession>
<dbReference type="Proteomes" id="UP001497535">
    <property type="component" value="Unassembled WGS sequence"/>
</dbReference>
<name>A0ACB1AEE7_MELEN</name>
<keyword evidence="2" id="KW-1185">Reference proteome</keyword>
<evidence type="ECO:0000313" key="1">
    <source>
        <dbReference type="EMBL" id="CAK5089899.1"/>
    </source>
</evidence>